<name>A0ABX0UB67_9FLAO</name>
<sequence length="154" mass="18244">MWYNIDFDKLLKLVTPPFLQKKVFMVFVSVSLEPIKTIYNDWIINRDARLYNLEHNGQVCYLRKVLNDRFDSTQRRIQIADGNQYDRTYIYTRVEQNPKYLGKLTLHSRSDYADTGVDFIVYAPSSIITENNYAIEALVNEYKQDVKRFKVVGL</sequence>
<dbReference type="RefSeq" id="WP_167186248.1">
    <property type="nucleotide sequence ID" value="NZ_JAASQL010000001.1"/>
</dbReference>
<reference evidence="1 2" key="1">
    <citation type="submission" date="2020-03" db="EMBL/GenBank/DDBJ databases">
        <title>Genomic Encyclopedia of Type Strains, Phase IV (KMG-IV): sequencing the most valuable type-strain genomes for metagenomic binning, comparative biology and taxonomic classification.</title>
        <authorList>
            <person name="Goeker M."/>
        </authorList>
    </citation>
    <scope>NUCLEOTIDE SEQUENCE [LARGE SCALE GENOMIC DNA]</scope>
    <source>
        <strain evidence="1 2">DSM 101599</strain>
    </source>
</reference>
<evidence type="ECO:0000313" key="1">
    <source>
        <dbReference type="EMBL" id="NIJ45070.1"/>
    </source>
</evidence>
<dbReference type="Proteomes" id="UP000745859">
    <property type="component" value="Unassembled WGS sequence"/>
</dbReference>
<comment type="caution">
    <text evidence="1">The sequence shown here is derived from an EMBL/GenBank/DDBJ whole genome shotgun (WGS) entry which is preliminary data.</text>
</comment>
<organism evidence="1 2">
    <name type="scientific">Wenyingzhuangia heitensis</name>
    <dbReference type="NCBI Taxonomy" id="1487859"/>
    <lineage>
        <taxon>Bacteria</taxon>
        <taxon>Pseudomonadati</taxon>
        <taxon>Bacteroidota</taxon>
        <taxon>Flavobacteriia</taxon>
        <taxon>Flavobacteriales</taxon>
        <taxon>Flavobacteriaceae</taxon>
        <taxon>Wenyingzhuangia</taxon>
    </lineage>
</organism>
<protein>
    <submittedName>
        <fullName evidence="1">Uncharacterized protein</fullName>
    </submittedName>
</protein>
<accession>A0ABX0UB67</accession>
<dbReference type="EMBL" id="JAASQL010000001">
    <property type="protein sequence ID" value="NIJ45070.1"/>
    <property type="molecule type" value="Genomic_DNA"/>
</dbReference>
<evidence type="ECO:0000313" key="2">
    <source>
        <dbReference type="Proteomes" id="UP000745859"/>
    </source>
</evidence>
<proteinExistence type="predicted"/>
<keyword evidence="2" id="KW-1185">Reference proteome</keyword>
<gene>
    <name evidence="1" type="ORF">FHR24_001509</name>
</gene>